<dbReference type="InParanoid" id="A0A0V0R1W0"/>
<dbReference type="SUPFAM" id="SSF57845">
    <property type="entry name" value="B-box zinc-binding domain"/>
    <property type="match status" value="1"/>
</dbReference>
<feature type="region of interest" description="Disordered" evidence="3">
    <location>
        <begin position="296"/>
        <end position="320"/>
    </location>
</feature>
<accession>A0A0V0R1W0</accession>
<feature type="region of interest" description="Disordered" evidence="3">
    <location>
        <begin position="355"/>
        <end position="383"/>
    </location>
</feature>
<protein>
    <recommendedName>
        <fullName evidence="4">B box-type domain-containing protein</fullName>
    </recommendedName>
</protein>
<feature type="coiled-coil region" evidence="2">
    <location>
        <begin position="129"/>
        <end position="201"/>
    </location>
</feature>
<dbReference type="CDD" id="cd19756">
    <property type="entry name" value="Bbox2"/>
    <property type="match status" value="1"/>
</dbReference>
<evidence type="ECO:0000259" key="4">
    <source>
        <dbReference type="PROSITE" id="PS50119"/>
    </source>
</evidence>
<dbReference type="AlphaFoldDB" id="A0A0V0R1W0"/>
<dbReference type="Gene3D" id="3.30.160.60">
    <property type="entry name" value="Classic Zinc Finger"/>
    <property type="match status" value="1"/>
</dbReference>
<feature type="region of interest" description="Disordered" evidence="3">
    <location>
        <begin position="438"/>
        <end position="481"/>
    </location>
</feature>
<dbReference type="InterPro" id="IPR000315">
    <property type="entry name" value="Znf_B-box"/>
</dbReference>
<feature type="domain" description="B box-type" evidence="4">
    <location>
        <begin position="484"/>
        <end position="525"/>
    </location>
</feature>
<evidence type="ECO:0000256" key="2">
    <source>
        <dbReference type="SAM" id="Coils"/>
    </source>
</evidence>
<evidence type="ECO:0000313" key="5">
    <source>
        <dbReference type="EMBL" id="KRX08519.1"/>
    </source>
</evidence>
<keyword evidence="2" id="KW-0175">Coiled coil</keyword>
<dbReference type="Proteomes" id="UP000054937">
    <property type="component" value="Unassembled WGS sequence"/>
</dbReference>
<dbReference type="Pfam" id="PF00643">
    <property type="entry name" value="zf-B_box"/>
    <property type="match status" value="1"/>
</dbReference>
<feature type="region of interest" description="Disordered" evidence="3">
    <location>
        <begin position="1051"/>
        <end position="1073"/>
    </location>
</feature>
<organism evidence="5 6">
    <name type="scientific">Pseudocohnilembus persalinus</name>
    <name type="common">Ciliate</name>
    <dbReference type="NCBI Taxonomy" id="266149"/>
    <lineage>
        <taxon>Eukaryota</taxon>
        <taxon>Sar</taxon>
        <taxon>Alveolata</taxon>
        <taxon>Ciliophora</taxon>
        <taxon>Intramacronucleata</taxon>
        <taxon>Oligohymenophorea</taxon>
        <taxon>Scuticociliatia</taxon>
        <taxon>Philasterida</taxon>
        <taxon>Pseudocohnilembidae</taxon>
        <taxon>Pseudocohnilembus</taxon>
    </lineage>
</organism>
<sequence>MEHNQISQIFCLLCNPQIQHLKSFQEGECKHNICQNCCKQIEKYIDKLDQYLTELSDQKKLEQNHGEQKFMLPDKQQICKILYLKFEEEDGTYYFIYNFECPNKKCNDQINQEEIKDLITDKELTPEDITELQNNQQQLEKKNSENQQQSPQNVQTIEQLTLKIEDIQINNQQQQKQNEETNEILQKNEDQEQKQQELIQNSTPITKKSLINISSAKKSEDSDILIDSDQEEQIKLAKNEYQQQNGVNNNNDLHTIREENEEFHGETPNFSKLEDIQHNLSDKKEEQDTFDDNLLSSGVKDEEHMYNLENQSKLRDDTNLLNKIPTQDESKEQNSALEQSKILQNTNQIQQNFSKVKNSDQPLRNSSSTSNNNNNKSSNNNDELSQLEQILRDEQRYQEELKQKYKQPPKINTNISMDISNFNSGNLNTNLTVSSVRNSQNKNFSRSSSNNSNVVNQNNNSNGFNNNNNQQYQQQSQKKSNFGKQSQMCKVHDRPLEIICVEDKVKICTNCALFGQHKGHQVSTEEEILVKLTDKAEQAVIILSKMDSLRKELTEKQINQFLNSNIQEKKNQLEQQIKKKFQSLKQLIQKKEEEAILEIELKLENAEQDIMDMPEITTNQIHLNEVQVWKKKTQKLIHQLTDREENDDLPLEFLDDQVINDGMGHNGLLEKRLKRFKENTTDKIENINIFINQEPVLQSIENIFVQPPPKIQVAQNQQGKNLTPTNINNNQMGQEGFQNGKYIGDQTINISSEDPDIQGDGSFFDTKTDKQDFQNITEQMCNHQNQNINGGNSNLNQYQSVQNNMNQQQQQNFVNNNNVNQRKSKKQHVNDSTSSSQNSFVNNQNNHSNLSNTTPINRKPIQQNQTTQLQNQQQQINKNNKRRQSNINVQQQYDNGQDMHINQLNDMDQYDIEINNTNDTNFQQQYFSQQQQKFQSNNFNTNNPFEQTQRLGKMNPQQNQQFLNNQNQNQSTQNLNLPQNQQHYPNFLTEQGENYSENENGDNSYDINMNLTPKASKNNRNSSFNTRSQNKFSKTQQFNFRNQNSVNQQSMGSILNNSSHNPSRNQSPLSSNNKFSATQRCQLNTSANKQQQQDKPEILTKKKKDMPKIPQKYESHFQQIRKGICETIDLGGAEIGDDNNLKTLKLLRNKITEKGLQAIINSLDQMENLQSINFGQNWLTDRAIDLFEDYLQSQPESKIKSITLSQNKINLRNNKNRITDIKKNYGVILSL</sequence>
<keyword evidence="1" id="KW-0863">Zinc-finger</keyword>
<dbReference type="SMART" id="SM00336">
    <property type="entry name" value="BBOX"/>
    <property type="match status" value="1"/>
</dbReference>
<dbReference type="EMBL" id="LDAU01000063">
    <property type="protein sequence ID" value="KRX08519.1"/>
    <property type="molecule type" value="Genomic_DNA"/>
</dbReference>
<feature type="compositionally biased region" description="Low complexity" evidence="3">
    <location>
        <begin position="365"/>
        <end position="381"/>
    </location>
</feature>
<feature type="coiled-coil region" evidence="2">
    <location>
        <begin position="559"/>
        <end position="609"/>
    </location>
</feature>
<evidence type="ECO:0000256" key="1">
    <source>
        <dbReference type="PROSITE-ProRule" id="PRU00024"/>
    </source>
</evidence>
<evidence type="ECO:0000256" key="3">
    <source>
        <dbReference type="SAM" id="MobiDB-lite"/>
    </source>
</evidence>
<feature type="region of interest" description="Disordered" evidence="3">
    <location>
        <begin position="992"/>
        <end position="1038"/>
    </location>
</feature>
<feature type="compositionally biased region" description="Low complexity" evidence="3">
    <location>
        <begin position="830"/>
        <end position="852"/>
    </location>
</feature>
<feature type="region of interest" description="Disordered" evidence="3">
    <location>
        <begin position="928"/>
        <end position="948"/>
    </location>
</feature>
<dbReference type="GO" id="GO:0008270">
    <property type="term" value="F:zinc ion binding"/>
    <property type="evidence" value="ECO:0007669"/>
    <property type="project" value="UniProtKB-KW"/>
</dbReference>
<proteinExistence type="predicted"/>
<gene>
    <name evidence="5" type="ORF">PPERSA_13000</name>
</gene>
<reference evidence="5 6" key="1">
    <citation type="journal article" date="2015" name="Sci. Rep.">
        <title>Genome of the facultative scuticociliatosis pathogen Pseudocohnilembus persalinus provides insight into its virulence through horizontal gene transfer.</title>
        <authorList>
            <person name="Xiong J."/>
            <person name="Wang G."/>
            <person name="Cheng J."/>
            <person name="Tian M."/>
            <person name="Pan X."/>
            <person name="Warren A."/>
            <person name="Jiang C."/>
            <person name="Yuan D."/>
            <person name="Miao W."/>
        </authorList>
    </citation>
    <scope>NUCLEOTIDE SEQUENCE [LARGE SCALE GENOMIC DNA]</scope>
    <source>
        <strain evidence="5">36N120E</strain>
    </source>
</reference>
<comment type="caution">
    <text evidence="5">The sequence shown here is derived from an EMBL/GenBank/DDBJ whole genome shotgun (WGS) entry which is preliminary data.</text>
</comment>
<dbReference type="SUPFAM" id="SSF52047">
    <property type="entry name" value="RNI-like"/>
    <property type="match status" value="1"/>
</dbReference>
<keyword evidence="1" id="KW-0862">Zinc</keyword>
<feature type="compositionally biased region" description="Low complexity" evidence="3">
    <location>
        <begin position="862"/>
        <end position="878"/>
    </location>
</feature>
<evidence type="ECO:0000313" key="6">
    <source>
        <dbReference type="Proteomes" id="UP000054937"/>
    </source>
</evidence>
<dbReference type="OrthoDB" id="76105at2759"/>
<feature type="compositionally biased region" description="Polar residues" evidence="3">
    <location>
        <begin position="355"/>
        <end position="364"/>
    </location>
</feature>
<keyword evidence="1" id="KW-0479">Metal-binding</keyword>
<keyword evidence="6" id="KW-1185">Reference proteome</keyword>
<name>A0A0V0R1W0_PSEPJ</name>
<feature type="compositionally biased region" description="Basic and acidic residues" evidence="3">
    <location>
        <begin position="299"/>
        <end position="318"/>
    </location>
</feature>
<dbReference type="PROSITE" id="PS50119">
    <property type="entry name" value="ZF_BBOX"/>
    <property type="match status" value="1"/>
</dbReference>
<feature type="region of interest" description="Disordered" evidence="3">
    <location>
        <begin position="821"/>
        <end position="885"/>
    </location>
</feature>